<evidence type="ECO:0000256" key="4">
    <source>
        <dbReference type="ARBA" id="ARBA00022741"/>
    </source>
</evidence>
<reference evidence="10 11" key="1">
    <citation type="journal article" date="2021" name="ISME J.">
        <title>Genomic evolution of the class Acidithiobacillia: deep-branching Proteobacteria living in extreme acidic conditions.</title>
        <authorList>
            <person name="Moya-Beltran A."/>
            <person name="Beard S."/>
            <person name="Rojas-Villalobos C."/>
            <person name="Issotta F."/>
            <person name="Gallardo Y."/>
            <person name="Ulloa R."/>
            <person name="Giaveno A."/>
            <person name="Degli Esposti M."/>
            <person name="Johnson D.B."/>
            <person name="Quatrini R."/>
        </authorList>
    </citation>
    <scope>NUCLEOTIDE SEQUENCE [LARGE SCALE GENOMIC DNA]</scope>
    <source>
        <strain evidence="10 11">RW2</strain>
    </source>
</reference>
<dbReference type="Pfam" id="PF22590">
    <property type="entry name" value="Cas3-like_C_2"/>
    <property type="match status" value="1"/>
</dbReference>
<dbReference type="InterPro" id="IPR038257">
    <property type="entry name" value="CRISPR-assoc_Cas3_HD_sf"/>
</dbReference>
<dbReference type="EMBL" id="JAAOMP010000097">
    <property type="protein sequence ID" value="MBU2760283.1"/>
    <property type="molecule type" value="Genomic_DNA"/>
</dbReference>
<dbReference type="SUPFAM" id="SSF52540">
    <property type="entry name" value="P-loop containing nucleoside triphosphate hydrolases"/>
    <property type="match status" value="1"/>
</dbReference>
<name>A0ABS5ZYI2_9PROT</name>
<dbReference type="InterPro" id="IPR054712">
    <property type="entry name" value="Cas3-like_dom"/>
</dbReference>
<comment type="caution">
    <text evidence="10">The sequence shown here is derived from an EMBL/GenBank/DDBJ whole genome shotgun (WGS) entry which is preliminary data.</text>
</comment>
<evidence type="ECO:0000259" key="9">
    <source>
        <dbReference type="PROSITE" id="PS51643"/>
    </source>
</evidence>
<organism evidence="10 11">
    <name type="scientific">Acidithiobacillus sulfurivorans</name>
    <dbReference type="NCBI Taxonomy" id="1958756"/>
    <lineage>
        <taxon>Bacteria</taxon>
        <taxon>Pseudomonadati</taxon>
        <taxon>Pseudomonadota</taxon>
        <taxon>Acidithiobacillia</taxon>
        <taxon>Acidithiobacillales</taxon>
        <taxon>Acidithiobacillaceae</taxon>
        <taxon>Acidithiobacillus</taxon>
    </lineage>
</organism>
<keyword evidence="7" id="KW-0067">ATP-binding</keyword>
<protein>
    <submittedName>
        <fullName evidence="10">CRISPR-associated endonuclease Cas3</fullName>
    </submittedName>
</protein>
<evidence type="ECO:0000256" key="6">
    <source>
        <dbReference type="ARBA" id="ARBA00022806"/>
    </source>
</evidence>
<proteinExistence type="inferred from homology"/>
<dbReference type="Pfam" id="PF21384">
    <property type="entry name" value="Cas3_I-F_Cas2"/>
    <property type="match status" value="1"/>
</dbReference>
<keyword evidence="8" id="KW-0051">Antiviral defense</keyword>
<keyword evidence="11" id="KW-1185">Reference proteome</keyword>
<evidence type="ECO:0000256" key="8">
    <source>
        <dbReference type="ARBA" id="ARBA00023118"/>
    </source>
</evidence>
<evidence type="ECO:0000256" key="2">
    <source>
        <dbReference type="ARBA" id="ARBA00009046"/>
    </source>
</evidence>
<keyword evidence="10" id="KW-0540">Nuclease</keyword>
<dbReference type="PROSITE" id="PS51643">
    <property type="entry name" value="HD_CAS3"/>
    <property type="match status" value="1"/>
</dbReference>
<dbReference type="InterPro" id="IPR006483">
    <property type="entry name" value="CRISPR-assoc_Cas3_HD"/>
</dbReference>
<evidence type="ECO:0000313" key="11">
    <source>
        <dbReference type="Proteomes" id="UP000755654"/>
    </source>
</evidence>
<evidence type="ECO:0000256" key="3">
    <source>
        <dbReference type="ARBA" id="ARBA00022723"/>
    </source>
</evidence>
<keyword evidence="3" id="KW-0479">Metal-binding</keyword>
<evidence type="ECO:0000256" key="7">
    <source>
        <dbReference type="ARBA" id="ARBA00022840"/>
    </source>
</evidence>
<dbReference type="NCBIfam" id="TIGR01596">
    <property type="entry name" value="cas3_HD"/>
    <property type="match status" value="1"/>
</dbReference>
<sequence>MHVVLVSQSTGRALQRTRSIIDRFAVRFGTDTWMTPITTEALAGLRRDLAQSATREMSVACYRNAGMQKMTLLWTVGSRKTFAEHGGVAVATVSRKKNPMPEYVSTVKTLARLSGLTHDLGKMNTFFQEKLISKKTVKKIRKGEKDKSEYLGDPIRHEWLSGILLNAVWDGTPASLGSAKRNGNLPIDCVKSNIPVSSWAVLDALRWAVITHHHMMKGTIGDPDNSRHWHYQGKPEQGKVLEPFQGAELPEDVLQNIQKYKVVLLEHPLNDWRGAAIIARAALTWADHYWSSQEQRTPDQEVLRANSKSKQSLRVHLLGVGAHAWRIAQAYFEGHDFSGCSPQSMENLLRPAAPDSRFRWQNIAADFLGALPKGEPTLVFNLGGTGSGKTRANMRCLAALSPEDRPFRVTSVFNLRTLTVQTHHAYQQELGIEENDLACMVGDPLVRKLNELQQAVALEDSEEPGAAEETEYQVEAAAGVVPSWLERMRSFRPGLIPLLTPPVLVSTIDYVIAAGDFGDTTHHASALMRIAHSDLVLDEIDGYEPAALAAVCRVVLLSALFGRNIVASSATLSEPVAKALRKAFTQGCVLRAGMIGQTGDTVSPRYVFVDDQVAPSVAGDDNFEAAYHQYVERLVSAVSAGAAHRRYRAIPVGNAEIEDWAVIIDRESARLHADHHFDWEGVRVSVGLVRMANVRPCVQIARILADQHQDGLVVTSYHASDMMLRRAMKEQMLDRALTRKPMAHGDPNQSILEDPEMRQAHARAKAAGVQDLRFVVVATPVEEIGRDHDFDWAILEPSSAQSIVQAAGRVNRHRLMVVDHPNVAVMDRNLRSFRPKNGRSFQYPGYEIDQVSAYKVYDMQQLLCKPDGEVLHAGWRIGSDKTVFAQKDDESIEAFLVDGLKHLDKPWTWHSALFDKYALRVSSGMYAHVFRYDEEDRKMMFIQQGVEEEYALAEFCSVEKNCSAHAFFCPSLEEVTQYAREIDEDETVAQRFHVTMPAKQRPVHFDFLFGGYGKV</sequence>
<dbReference type="RefSeq" id="WP_215883916.1">
    <property type="nucleotide sequence ID" value="NZ_JAAOMP010000097.1"/>
</dbReference>
<keyword evidence="10" id="KW-0255">Endonuclease</keyword>
<evidence type="ECO:0000313" key="10">
    <source>
        <dbReference type="EMBL" id="MBU2760283.1"/>
    </source>
</evidence>
<accession>A0ABS5ZYI2</accession>
<dbReference type="Proteomes" id="UP000755654">
    <property type="component" value="Unassembled WGS sequence"/>
</dbReference>
<evidence type="ECO:0000256" key="5">
    <source>
        <dbReference type="ARBA" id="ARBA00022801"/>
    </source>
</evidence>
<gene>
    <name evidence="10" type="ORF">HAP95_08995</name>
</gene>
<evidence type="ECO:0000256" key="1">
    <source>
        <dbReference type="ARBA" id="ARBA00006847"/>
    </source>
</evidence>
<comment type="similarity">
    <text evidence="2">In the central section; belongs to the CRISPR-associated helicase Cas3 family.</text>
</comment>
<dbReference type="GO" id="GO:0004519">
    <property type="term" value="F:endonuclease activity"/>
    <property type="evidence" value="ECO:0007669"/>
    <property type="project" value="UniProtKB-KW"/>
</dbReference>
<dbReference type="Gene3D" id="1.10.3210.30">
    <property type="match status" value="1"/>
</dbReference>
<dbReference type="InterPro" id="IPR027417">
    <property type="entry name" value="P-loop_NTPase"/>
</dbReference>
<comment type="similarity">
    <text evidence="1">In the N-terminal section; belongs to the CRISPR-associated nuclease Cas3-HD family.</text>
</comment>
<dbReference type="InterPro" id="IPR048823">
    <property type="entry name" value="Cas3_I-F_Cas2"/>
</dbReference>
<keyword evidence="4" id="KW-0547">Nucleotide-binding</keyword>
<keyword evidence="6" id="KW-0347">Helicase</keyword>
<feature type="domain" description="HD Cas3-type" evidence="9">
    <location>
        <begin position="97"/>
        <end position="289"/>
    </location>
</feature>
<keyword evidence="5" id="KW-0378">Hydrolase</keyword>